<protein>
    <recommendedName>
        <fullName evidence="2">Metallo-beta-lactamase domain-containing protein</fullName>
    </recommendedName>
</protein>
<name>A0A8K0JN10_9TREE</name>
<dbReference type="Proteomes" id="UP000812966">
    <property type="component" value="Unassembled WGS sequence"/>
</dbReference>
<feature type="domain" description="Metallo-beta-lactamase" evidence="2">
    <location>
        <begin position="29"/>
        <end position="236"/>
    </location>
</feature>
<dbReference type="AlphaFoldDB" id="A0A8K0JN10"/>
<organism evidence="3 4">
    <name type="scientific">Filobasidium floriforme</name>
    <dbReference type="NCBI Taxonomy" id="5210"/>
    <lineage>
        <taxon>Eukaryota</taxon>
        <taxon>Fungi</taxon>
        <taxon>Dikarya</taxon>
        <taxon>Basidiomycota</taxon>
        <taxon>Agaricomycotina</taxon>
        <taxon>Tremellomycetes</taxon>
        <taxon>Filobasidiales</taxon>
        <taxon>Filobasidiaceae</taxon>
        <taxon>Filobasidium</taxon>
    </lineage>
</organism>
<dbReference type="EMBL" id="JABELV010000059">
    <property type="protein sequence ID" value="KAG7544317.1"/>
    <property type="molecule type" value="Genomic_DNA"/>
</dbReference>
<dbReference type="OrthoDB" id="332863at2759"/>
<accession>A0A8K0JN10</accession>
<gene>
    <name evidence="3" type="ORF">FFLO_03278</name>
</gene>
<dbReference type="GO" id="GO:0016787">
    <property type="term" value="F:hydrolase activity"/>
    <property type="evidence" value="ECO:0007669"/>
    <property type="project" value="UniProtKB-KW"/>
</dbReference>
<dbReference type="SUPFAM" id="SSF56281">
    <property type="entry name" value="Metallo-hydrolase/oxidoreductase"/>
    <property type="match status" value="1"/>
</dbReference>
<sequence>MAPTANFSSTISITHIGTATSIINIDGVRFLTDPVFGPAGTYESIPGIPLTSTISPALTLDQLPVIDCVLLSHEDHDDNLDTEGRKVLDGRHVLTTMDGEKKLQPRPGVKGLKPWETVEMVLQGKKFRITGTPCQHFEIGECTGFVIETDSFGHTTTSDGVSRPNAVYVSGDTIYIDELKRIREKWHVAVSILNFAGVLVPFPSKNGELGQITFDGASGAQLHKDLGADKLVPMHFEEWKHFVELKDDLKVALEKAGVADQVVWLKRAEEVRVM</sequence>
<evidence type="ECO:0000259" key="2">
    <source>
        <dbReference type="Pfam" id="PF12706"/>
    </source>
</evidence>
<proteinExistence type="predicted"/>
<dbReference type="InterPro" id="IPR050114">
    <property type="entry name" value="UPF0173_UPF0282_UlaG_hydrolase"/>
</dbReference>
<comment type="caution">
    <text evidence="3">The sequence shown here is derived from an EMBL/GenBank/DDBJ whole genome shotgun (WGS) entry which is preliminary data.</text>
</comment>
<keyword evidence="4" id="KW-1185">Reference proteome</keyword>
<dbReference type="PANTHER" id="PTHR43546">
    <property type="entry name" value="UPF0173 METAL-DEPENDENT HYDROLASE MJ1163-RELATED"/>
    <property type="match status" value="1"/>
</dbReference>
<reference evidence="3" key="1">
    <citation type="submission" date="2020-04" db="EMBL/GenBank/DDBJ databases">
        <title>Analysis of mating type loci in Filobasidium floriforme.</title>
        <authorList>
            <person name="Nowrousian M."/>
        </authorList>
    </citation>
    <scope>NUCLEOTIDE SEQUENCE</scope>
    <source>
        <strain evidence="3">CBS 6242</strain>
    </source>
</reference>
<dbReference type="PANTHER" id="PTHR43546:SF9">
    <property type="entry name" value="L-ASCORBATE-6-PHOSPHATE LACTONASE ULAG-RELATED"/>
    <property type="match status" value="1"/>
</dbReference>
<evidence type="ECO:0000313" key="4">
    <source>
        <dbReference type="Proteomes" id="UP000812966"/>
    </source>
</evidence>
<dbReference type="Gene3D" id="3.60.15.10">
    <property type="entry name" value="Ribonuclease Z/Hydroxyacylglutathione hydrolase-like"/>
    <property type="match status" value="1"/>
</dbReference>
<dbReference type="InterPro" id="IPR036866">
    <property type="entry name" value="RibonucZ/Hydroxyglut_hydro"/>
</dbReference>
<evidence type="ECO:0000256" key="1">
    <source>
        <dbReference type="ARBA" id="ARBA00022801"/>
    </source>
</evidence>
<keyword evidence="1" id="KW-0378">Hydrolase</keyword>
<evidence type="ECO:0000313" key="3">
    <source>
        <dbReference type="EMBL" id="KAG7544317.1"/>
    </source>
</evidence>
<dbReference type="InterPro" id="IPR001279">
    <property type="entry name" value="Metallo-B-lactamas"/>
</dbReference>
<dbReference type="Pfam" id="PF12706">
    <property type="entry name" value="Lactamase_B_2"/>
    <property type="match status" value="1"/>
</dbReference>